<proteinExistence type="predicted"/>
<protein>
    <recommendedName>
        <fullName evidence="1">AMIN-like domain-containing protein</fullName>
    </recommendedName>
</protein>
<evidence type="ECO:0000259" key="1">
    <source>
        <dbReference type="Pfam" id="PF24837"/>
    </source>
</evidence>
<organism evidence="2 3">
    <name type="scientific">Parenemella sanctibonifatiensis</name>
    <dbReference type="NCBI Taxonomy" id="2016505"/>
    <lineage>
        <taxon>Bacteria</taxon>
        <taxon>Bacillati</taxon>
        <taxon>Actinomycetota</taxon>
        <taxon>Actinomycetes</taxon>
        <taxon>Propionibacteriales</taxon>
        <taxon>Propionibacteriaceae</taxon>
        <taxon>Parenemella</taxon>
    </lineage>
</organism>
<evidence type="ECO:0000313" key="3">
    <source>
        <dbReference type="Proteomes" id="UP000216533"/>
    </source>
</evidence>
<dbReference type="AlphaFoldDB" id="A0A255EPC4"/>
<reference evidence="2 3" key="1">
    <citation type="submission" date="2017-07" db="EMBL/GenBank/DDBJ databases">
        <title>Draft whole genome sequences of clinical Proprionibacteriaceae strains.</title>
        <authorList>
            <person name="Bernier A.-M."/>
            <person name="Bernard K."/>
            <person name="Domingo M.-C."/>
        </authorList>
    </citation>
    <scope>NUCLEOTIDE SEQUENCE [LARGE SCALE GENOMIC DNA]</scope>
    <source>
        <strain evidence="2 3">NML 160184</strain>
    </source>
</reference>
<sequence length="123" mass="13482">MAEVVRCGQHESFDRVVVEYRGEGGTQWHAQPADGAYQSGSGRRLDVAGDRFLTVVITGVTNPENGWEPPALLGCEGGVLRGIQLESPYEGQQLLHLGLDRDLGYRISVLDDPRRVVIDIAHD</sequence>
<dbReference type="Proteomes" id="UP000216533">
    <property type="component" value="Unassembled WGS sequence"/>
</dbReference>
<evidence type="ECO:0000313" key="2">
    <source>
        <dbReference type="EMBL" id="OYN89993.1"/>
    </source>
</evidence>
<feature type="domain" description="AMIN-like" evidence="1">
    <location>
        <begin position="4"/>
        <end position="122"/>
    </location>
</feature>
<dbReference type="Pfam" id="PF24837">
    <property type="entry name" value="AMIN-like"/>
    <property type="match status" value="1"/>
</dbReference>
<dbReference type="InterPro" id="IPR056303">
    <property type="entry name" value="AMIN-like"/>
</dbReference>
<name>A0A255EPC4_9ACTN</name>
<accession>A0A255EPC4</accession>
<gene>
    <name evidence="2" type="ORF">CGZ92_01775</name>
</gene>
<dbReference type="EMBL" id="NMVI01000007">
    <property type="protein sequence ID" value="OYN89993.1"/>
    <property type="molecule type" value="Genomic_DNA"/>
</dbReference>
<comment type="caution">
    <text evidence="2">The sequence shown here is derived from an EMBL/GenBank/DDBJ whole genome shotgun (WGS) entry which is preliminary data.</text>
</comment>